<evidence type="ECO:0000313" key="7">
    <source>
        <dbReference type="Proteomes" id="UP001595715"/>
    </source>
</evidence>
<keyword evidence="7" id="KW-1185">Reference proteome</keyword>
<dbReference type="InterPro" id="IPR009057">
    <property type="entry name" value="Homeodomain-like_sf"/>
</dbReference>
<evidence type="ECO:0000256" key="1">
    <source>
        <dbReference type="ARBA" id="ARBA00023015"/>
    </source>
</evidence>
<evidence type="ECO:0000256" key="3">
    <source>
        <dbReference type="ARBA" id="ARBA00023163"/>
    </source>
</evidence>
<dbReference type="EMBL" id="JBHSAM010000036">
    <property type="protein sequence ID" value="MFC4104078.1"/>
    <property type="molecule type" value="Genomic_DNA"/>
</dbReference>
<evidence type="ECO:0000259" key="5">
    <source>
        <dbReference type="PROSITE" id="PS01124"/>
    </source>
</evidence>
<keyword evidence="2" id="KW-0238">DNA-binding</keyword>
<proteinExistence type="predicted"/>
<dbReference type="PROSITE" id="PS00041">
    <property type="entry name" value="HTH_ARAC_FAMILY_1"/>
    <property type="match status" value="1"/>
</dbReference>
<feature type="domain" description="HTH araC/xylS-type" evidence="5">
    <location>
        <begin position="175"/>
        <end position="272"/>
    </location>
</feature>
<dbReference type="SUPFAM" id="SSF51215">
    <property type="entry name" value="Regulatory protein AraC"/>
    <property type="match status" value="1"/>
</dbReference>
<dbReference type="Proteomes" id="UP001595715">
    <property type="component" value="Unassembled WGS sequence"/>
</dbReference>
<dbReference type="InterPro" id="IPR003313">
    <property type="entry name" value="AraC-bd"/>
</dbReference>
<dbReference type="Gene3D" id="1.10.10.60">
    <property type="entry name" value="Homeodomain-like"/>
    <property type="match status" value="2"/>
</dbReference>
<feature type="transmembrane region" description="Helical" evidence="4">
    <location>
        <begin position="233"/>
        <end position="254"/>
    </location>
</feature>
<accession>A0ABV8KDG4</accession>
<gene>
    <name evidence="6" type="ORF">ACFOZ8_31110</name>
</gene>
<dbReference type="PANTHER" id="PTHR43280:SF2">
    <property type="entry name" value="HTH-TYPE TRANSCRIPTIONAL REGULATOR EXSA"/>
    <property type="match status" value="1"/>
</dbReference>
<evidence type="ECO:0000256" key="2">
    <source>
        <dbReference type="ARBA" id="ARBA00023125"/>
    </source>
</evidence>
<dbReference type="RefSeq" id="WP_377722618.1">
    <property type="nucleotide sequence ID" value="NZ_JBHSAM010000036.1"/>
</dbReference>
<keyword evidence="4" id="KW-1133">Transmembrane helix</keyword>
<dbReference type="Pfam" id="PF02311">
    <property type="entry name" value="AraC_binding"/>
    <property type="match status" value="1"/>
</dbReference>
<dbReference type="SMART" id="SM00342">
    <property type="entry name" value="HTH_ARAC"/>
    <property type="match status" value="1"/>
</dbReference>
<comment type="caution">
    <text evidence="6">The sequence shown here is derived from an EMBL/GenBank/DDBJ whole genome shotgun (WGS) entry which is preliminary data.</text>
</comment>
<dbReference type="Gene3D" id="2.60.120.280">
    <property type="entry name" value="Regulatory protein AraC"/>
    <property type="match status" value="1"/>
</dbReference>
<name>A0ABV8KDG4_9BACL</name>
<evidence type="ECO:0000256" key="4">
    <source>
        <dbReference type="SAM" id="Phobius"/>
    </source>
</evidence>
<dbReference type="PANTHER" id="PTHR43280">
    <property type="entry name" value="ARAC-FAMILY TRANSCRIPTIONAL REGULATOR"/>
    <property type="match status" value="1"/>
</dbReference>
<reference evidence="7" key="1">
    <citation type="journal article" date="2019" name="Int. J. Syst. Evol. Microbiol.">
        <title>The Global Catalogue of Microorganisms (GCM) 10K type strain sequencing project: providing services to taxonomists for standard genome sequencing and annotation.</title>
        <authorList>
            <consortium name="The Broad Institute Genomics Platform"/>
            <consortium name="The Broad Institute Genome Sequencing Center for Infectious Disease"/>
            <person name="Wu L."/>
            <person name="Ma J."/>
        </authorList>
    </citation>
    <scope>NUCLEOTIDE SEQUENCE [LARGE SCALE GENOMIC DNA]</scope>
    <source>
        <strain evidence="7">IBRC-M 10987</strain>
    </source>
</reference>
<keyword evidence="4" id="KW-0472">Membrane</keyword>
<dbReference type="InterPro" id="IPR037923">
    <property type="entry name" value="HTH-like"/>
</dbReference>
<keyword evidence="1" id="KW-0805">Transcription regulation</keyword>
<evidence type="ECO:0000313" key="6">
    <source>
        <dbReference type="EMBL" id="MFC4104078.1"/>
    </source>
</evidence>
<keyword evidence="4" id="KW-0812">Transmembrane</keyword>
<sequence length="274" mass="30920">MDNEKQTFWRSYLSGLQLSVAVAAYTKVPLTWRDDDYVPDINKLYFIEDGEGYVAVGDDRYYPKPGSLCLLPAERRQSYGTTGEQTFSKYWCHFTAKLGGLHLFHALEVPVVVRIDDPPRLKAMFDRLIAAHQSPDWTAGMLEQAALLEILAAFLEQSRPVAAVASPEGAIQKMTSVLAYIEAHLADNLTVEELAALLHFHPNYFSRVFKRTTGLSPIQYVNRKRMDKARHQLAFTGMSVSAIALSLGMEPTYFSRMFKEHTGLAPSEYRESFA</sequence>
<dbReference type="PROSITE" id="PS01124">
    <property type="entry name" value="HTH_ARAC_FAMILY_2"/>
    <property type="match status" value="1"/>
</dbReference>
<dbReference type="SUPFAM" id="SSF46689">
    <property type="entry name" value="Homeodomain-like"/>
    <property type="match status" value="2"/>
</dbReference>
<dbReference type="Pfam" id="PF12833">
    <property type="entry name" value="HTH_18"/>
    <property type="match status" value="1"/>
</dbReference>
<dbReference type="InterPro" id="IPR018060">
    <property type="entry name" value="HTH_AraC"/>
</dbReference>
<protein>
    <submittedName>
        <fullName evidence="6">Helix-turn-helix domain-containing protein</fullName>
    </submittedName>
</protein>
<organism evidence="6 7">
    <name type="scientific">Paenibacillus xanthanilyticus</name>
    <dbReference type="NCBI Taxonomy" id="1783531"/>
    <lineage>
        <taxon>Bacteria</taxon>
        <taxon>Bacillati</taxon>
        <taxon>Bacillota</taxon>
        <taxon>Bacilli</taxon>
        <taxon>Bacillales</taxon>
        <taxon>Paenibacillaceae</taxon>
        <taxon>Paenibacillus</taxon>
    </lineage>
</organism>
<dbReference type="InterPro" id="IPR018062">
    <property type="entry name" value="HTH_AraC-typ_CS"/>
</dbReference>
<keyword evidence="3" id="KW-0804">Transcription</keyword>